<dbReference type="InterPro" id="IPR050277">
    <property type="entry name" value="Sodium:Solute_Symporter"/>
</dbReference>
<evidence type="ECO:0000256" key="2">
    <source>
        <dbReference type="ARBA" id="ARBA00006434"/>
    </source>
</evidence>
<reference evidence="15" key="1">
    <citation type="submission" date="2023-06" db="EMBL/GenBank/DDBJ databases">
        <title>Genomic of Agaribacillus aureum.</title>
        <authorList>
            <person name="Wang G."/>
        </authorList>
    </citation>
    <scope>NUCLEOTIDE SEQUENCE</scope>
    <source>
        <strain evidence="15">BMA12</strain>
    </source>
</reference>
<keyword evidence="11" id="KW-0739">Sodium transport</keyword>
<keyword evidence="16" id="KW-1185">Reference proteome</keyword>
<feature type="transmembrane region" description="Helical" evidence="14">
    <location>
        <begin position="318"/>
        <end position="341"/>
    </location>
</feature>
<feature type="transmembrane region" description="Helical" evidence="14">
    <location>
        <begin position="189"/>
        <end position="207"/>
    </location>
</feature>
<evidence type="ECO:0000256" key="5">
    <source>
        <dbReference type="ARBA" id="ARBA00022692"/>
    </source>
</evidence>
<evidence type="ECO:0000256" key="13">
    <source>
        <dbReference type="RuleBase" id="RU362091"/>
    </source>
</evidence>
<keyword evidence="10 14" id="KW-0472">Membrane</keyword>
<evidence type="ECO:0000256" key="6">
    <source>
        <dbReference type="ARBA" id="ARBA00022847"/>
    </source>
</evidence>
<dbReference type="Pfam" id="PF00474">
    <property type="entry name" value="SSF"/>
    <property type="match status" value="1"/>
</dbReference>
<feature type="transmembrane region" description="Helical" evidence="14">
    <location>
        <begin position="6"/>
        <end position="23"/>
    </location>
</feature>
<feature type="transmembrane region" description="Helical" evidence="14">
    <location>
        <begin position="362"/>
        <end position="378"/>
    </location>
</feature>
<feature type="transmembrane region" description="Helical" evidence="14">
    <location>
        <begin position="158"/>
        <end position="177"/>
    </location>
</feature>
<evidence type="ECO:0000256" key="1">
    <source>
        <dbReference type="ARBA" id="ARBA00004651"/>
    </source>
</evidence>
<keyword evidence="5 14" id="KW-0812">Transmembrane</keyword>
<feature type="transmembrane region" description="Helical" evidence="14">
    <location>
        <begin position="119"/>
        <end position="138"/>
    </location>
</feature>
<evidence type="ECO:0000256" key="3">
    <source>
        <dbReference type="ARBA" id="ARBA00022448"/>
    </source>
</evidence>
<dbReference type="PROSITE" id="PS50283">
    <property type="entry name" value="NA_SOLUT_SYMP_3"/>
    <property type="match status" value="1"/>
</dbReference>
<feature type="transmembrane region" description="Helical" evidence="14">
    <location>
        <begin position="43"/>
        <end position="62"/>
    </location>
</feature>
<dbReference type="PANTHER" id="PTHR48086">
    <property type="entry name" value="SODIUM/PROLINE SYMPORTER-RELATED"/>
    <property type="match status" value="1"/>
</dbReference>
<dbReference type="CDD" id="cd10322">
    <property type="entry name" value="SLC5sbd"/>
    <property type="match status" value="1"/>
</dbReference>
<dbReference type="InterPro" id="IPR001734">
    <property type="entry name" value="Na/solute_symporter"/>
</dbReference>
<keyword evidence="6" id="KW-0769">Symport</keyword>
<gene>
    <name evidence="15" type="ORF">QQ020_06690</name>
</gene>
<evidence type="ECO:0000256" key="8">
    <source>
        <dbReference type="ARBA" id="ARBA00023053"/>
    </source>
</evidence>
<evidence type="ECO:0000313" key="15">
    <source>
        <dbReference type="EMBL" id="MDN5211728.1"/>
    </source>
</evidence>
<evidence type="ECO:0000256" key="4">
    <source>
        <dbReference type="ARBA" id="ARBA00022475"/>
    </source>
</evidence>
<keyword evidence="7 14" id="KW-1133">Transmembrane helix</keyword>
<dbReference type="Proteomes" id="UP001172083">
    <property type="component" value="Unassembled WGS sequence"/>
</dbReference>
<organism evidence="15 16">
    <name type="scientific">Agaribacillus aureus</name>
    <dbReference type="NCBI Taxonomy" id="3051825"/>
    <lineage>
        <taxon>Bacteria</taxon>
        <taxon>Pseudomonadati</taxon>
        <taxon>Bacteroidota</taxon>
        <taxon>Cytophagia</taxon>
        <taxon>Cytophagales</taxon>
        <taxon>Splendidivirgaceae</taxon>
        <taxon>Agaribacillus</taxon>
    </lineage>
</organism>
<dbReference type="EMBL" id="JAUJEB010000001">
    <property type="protein sequence ID" value="MDN5211728.1"/>
    <property type="molecule type" value="Genomic_DNA"/>
</dbReference>
<evidence type="ECO:0000256" key="12">
    <source>
        <dbReference type="ARBA" id="ARBA00033708"/>
    </source>
</evidence>
<dbReference type="Gene3D" id="1.20.1730.10">
    <property type="entry name" value="Sodium/glucose cotransporter"/>
    <property type="match status" value="1"/>
</dbReference>
<name>A0ABT8L678_9BACT</name>
<keyword evidence="9" id="KW-0406">Ion transport</keyword>
<comment type="catalytic activity">
    <reaction evidence="12">
        <text>L-proline(in) + Na(+)(in) = L-proline(out) + Na(+)(out)</text>
        <dbReference type="Rhea" id="RHEA:28967"/>
        <dbReference type="ChEBI" id="CHEBI:29101"/>
        <dbReference type="ChEBI" id="CHEBI:60039"/>
    </reaction>
</comment>
<sequence length="475" mass="51904">MIRTLIFIGVIYVGILITFSLIFRQRQKSTNSYLLAGSKLGSVLGLFTFAATLFSTFTLIGMPDFFRTHGVGSWIFLAVSDAVMVFAIIWLGHALREKARNKDFKGLSGLIRDCYQSKFAGYVAFFGAFIFLIPYVSIQIRGISIFLNATFPESLPTWAWALSMVVVMLIYSETGGLKAIIYSDVLQGILLLIVIWIASFVCISYFGDMQNMFKKVEQTNQALLSVPGPKGLFTTQFLLASMLAIVMIPFTQPQVVTRIIIMKDQRSLFRMAVGVGCFAIVIILPTLFLGMYGAVKYPDESTAGFINKVLIQDQSESVAAFIIIGLIAAAISTADSQIFALGSELRSLMKGDDKKVMPITRVAIVFFAAISLIFSLFSSDQLVLLARTSFAGTALMGPMIISGIFSEKEMGPVVPTATLLAMALFVGSLLGLIPNSLLGIRLDITLFVLLLATASITYYVKNNGSLTNDSEEIKS</sequence>
<evidence type="ECO:0000256" key="10">
    <source>
        <dbReference type="ARBA" id="ARBA00023136"/>
    </source>
</evidence>
<keyword evidence="8" id="KW-0915">Sodium</keyword>
<evidence type="ECO:0000256" key="7">
    <source>
        <dbReference type="ARBA" id="ARBA00022989"/>
    </source>
</evidence>
<feature type="transmembrane region" description="Helical" evidence="14">
    <location>
        <begin position="384"/>
        <end position="406"/>
    </location>
</feature>
<proteinExistence type="inferred from homology"/>
<evidence type="ECO:0000256" key="14">
    <source>
        <dbReference type="SAM" id="Phobius"/>
    </source>
</evidence>
<dbReference type="InterPro" id="IPR038377">
    <property type="entry name" value="Na/Glc_symporter_sf"/>
</dbReference>
<feature type="transmembrane region" description="Helical" evidence="14">
    <location>
        <begin position="271"/>
        <end position="295"/>
    </location>
</feature>
<feature type="transmembrane region" description="Helical" evidence="14">
    <location>
        <begin position="439"/>
        <end position="460"/>
    </location>
</feature>
<dbReference type="PANTHER" id="PTHR48086:SF3">
    <property type="entry name" value="SODIUM_PROLINE SYMPORTER"/>
    <property type="match status" value="1"/>
</dbReference>
<protein>
    <submittedName>
        <fullName evidence="15">Sodium:solute symporter family protein</fullName>
    </submittedName>
</protein>
<dbReference type="RefSeq" id="WP_346757057.1">
    <property type="nucleotide sequence ID" value="NZ_JAUJEB010000001.1"/>
</dbReference>
<evidence type="ECO:0000256" key="9">
    <source>
        <dbReference type="ARBA" id="ARBA00023065"/>
    </source>
</evidence>
<comment type="caution">
    <text evidence="15">The sequence shown here is derived from an EMBL/GenBank/DDBJ whole genome shotgun (WGS) entry which is preliminary data.</text>
</comment>
<feature type="transmembrane region" description="Helical" evidence="14">
    <location>
        <begin position="413"/>
        <end position="433"/>
    </location>
</feature>
<feature type="transmembrane region" description="Helical" evidence="14">
    <location>
        <begin position="231"/>
        <end position="250"/>
    </location>
</feature>
<accession>A0ABT8L678</accession>
<keyword evidence="3" id="KW-0813">Transport</keyword>
<evidence type="ECO:0000313" key="16">
    <source>
        <dbReference type="Proteomes" id="UP001172083"/>
    </source>
</evidence>
<keyword evidence="4" id="KW-1003">Cell membrane</keyword>
<feature type="transmembrane region" description="Helical" evidence="14">
    <location>
        <begin position="74"/>
        <end position="95"/>
    </location>
</feature>
<comment type="subcellular location">
    <subcellularLocation>
        <location evidence="1">Cell membrane</location>
        <topology evidence="1">Multi-pass membrane protein</topology>
    </subcellularLocation>
</comment>
<evidence type="ECO:0000256" key="11">
    <source>
        <dbReference type="ARBA" id="ARBA00023201"/>
    </source>
</evidence>
<comment type="similarity">
    <text evidence="2 13">Belongs to the sodium:solute symporter (SSF) (TC 2.A.21) family.</text>
</comment>